<proteinExistence type="inferred from homology"/>
<evidence type="ECO:0000256" key="2">
    <source>
        <dbReference type="SAM" id="Phobius"/>
    </source>
</evidence>
<evidence type="ECO:0000313" key="4">
    <source>
        <dbReference type="EMBL" id="QDU68447.1"/>
    </source>
</evidence>
<dbReference type="CDD" id="cd16896">
    <property type="entry name" value="LT_Slt70-like"/>
    <property type="match status" value="1"/>
</dbReference>
<accession>A0A518BNA7</accession>
<keyword evidence="2" id="KW-1133">Transmembrane helix</keyword>
<keyword evidence="2" id="KW-0812">Transmembrane</keyword>
<keyword evidence="5" id="KW-1185">Reference proteome</keyword>
<reference evidence="4 5" key="1">
    <citation type="submission" date="2019-02" db="EMBL/GenBank/DDBJ databases">
        <title>Deep-cultivation of Planctomycetes and their phenomic and genomic characterization uncovers novel biology.</title>
        <authorList>
            <person name="Wiegand S."/>
            <person name="Jogler M."/>
            <person name="Boedeker C."/>
            <person name="Pinto D."/>
            <person name="Vollmers J."/>
            <person name="Rivas-Marin E."/>
            <person name="Kohn T."/>
            <person name="Peeters S.H."/>
            <person name="Heuer A."/>
            <person name="Rast P."/>
            <person name="Oberbeckmann S."/>
            <person name="Bunk B."/>
            <person name="Jeske O."/>
            <person name="Meyerdierks A."/>
            <person name="Storesund J.E."/>
            <person name="Kallscheuer N."/>
            <person name="Luecker S."/>
            <person name="Lage O.M."/>
            <person name="Pohl T."/>
            <person name="Merkel B.J."/>
            <person name="Hornburger P."/>
            <person name="Mueller R.-W."/>
            <person name="Bruemmer F."/>
            <person name="Labrenz M."/>
            <person name="Spormann A.M."/>
            <person name="Op den Camp H."/>
            <person name="Overmann J."/>
            <person name="Amann R."/>
            <person name="Jetten M.S.M."/>
            <person name="Mascher T."/>
            <person name="Medema M.H."/>
            <person name="Devos D.P."/>
            <person name="Kaster A.-K."/>
            <person name="Ovreas L."/>
            <person name="Rohde M."/>
            <person name="Galperin M.Y."/>
            <person name="Jogler C."/>
        </authorList>
    </citation>
    <scope>NUCLEOTIDE SEQUENCE [LARGE SCALE GENOMIC DNA]</scope>
    <source>
        <strain evidence="4 5">Pla133</strain>
    </source>
</reference>
<dbReference type="EMBL" id="CP036287">
    <property type="protein sequence ID" value="QDU68447.1"/>
    <property type="molecule type" value="Genomic_DNA"/>
</dbReference>
<feature type="domain" description="Transglycosylase SLT" evidence="3">
    <location>
        <begin position="68"/>
        <end position="178"/>
    </location>
</feature>
<keyword evidence="2" id="KW-0472">Membrane</keyword>
<comment type="similarity">
    <text evidence="1">Belongs to the transglycosylase Slt family.</text>
</comment>
<feature type="transmembrane region" description="Helical" evidence="2">
    <location>
        <begin position="26"/>
        <end position="45"/>
    </location>
</feature>
<gene>
    <name evidence="4" type="primary">emtA</name>
    <name evidence="4" type="ORF">Pla133_35440</name>
</gene>
<dbReference type="PANTHER" id="PTHR37423:SF2">
    <property type="entry name" value="MEMBRANE-BOUND LYTIC MUREIN TRANSGLYCOSYLASE C"/>
    <property type="match status" value="1"/>
</dbReference>
<evidence type="ECO:0000256" key="1">
    <source>
        <dbReference type="ARBA" id="ARBA00007734"/>
    </source>
</evidence>
<dbReference type="InterPro" id="IPR023346">
    <property type="entry name" value="Lysozyme-like_dom_sf"/>
</dbReference>
<dbReference type="Gene3D" id="1.10.530.10">
    <property type="match status" value="1"/>
</dbReference>
<sequence length="225" mass="24313">MGGRSEPIGFVVGARRSRGGRRRLRLALLGGLALVVILVVAAPWGSLRGVVREELAQVRIARLAPELRAAAQEFAFDPYLLAALVFHESSGRVDAVSSVDALGLVQLKLETARERARVLGLREPERDDLLEDAGLNLRLGAAYLAYLVARQEGSLERALMAYNAGPTKFDRWLKDAGGWEAWSAARAAEGLVPFTSVRAFAARVIATTEEFRAAALLEQQPAATP</sequence>
<name>A0A518BNA7_9BACT</name>
<evidence type="ECO:0000259" key="3">
    <source>
        <dbReference type="Pfam" id="PF01464"/>
    </source>
</evidence>
<organism evidence="4 5">
    <name type="scientific">Engelhardtia mirabilis</name>
    <dbReference type="NCBI Taxonomy" id="2528011"/>
    <lineage>
        <taxon>Bacteria</taxon>
        <taxon>Pseudomonadati</taxon>
        <taxon>Planctomycetota</taxon>
        <taxon>Planctomycetia</taxon>
        <taxon>Planctomycetia incertae sedis</taxon>
        <taxon>Engelhardtia</taxon>
    </lineage>
</organism>
<dbReference type="Pfam" id="PF01464">
    <property type="entry name" value="SLT"/>
    <property type="match status" value="1"/>
</dbReference>
<dbReference type="InterPro" id="IPR008258">
    <property type="entry name" value="Transglycosylase_SLT_dom_1"/>
</dbReference>
<dbReference type="AlphaFoldDB" id="A0A518BNA7"/>
<dbReference type="GO" id="GO:0016829">
    <property type="term" value="F:lyase activity"/>
    <property type="evidence" value="ECO:0007669"/>
    <property type="project" value="UniProtKB-KW"/>
</dbReference>
<dbReference type="EC" id="4.2.2.-" evidence="4"/>
<protein>
    <submittedName>
        <fullName evidence="4">Endo-type membrane-bound lytic murein transglycosylase A</fullName>
        <ecNumber evidence="4">4.2.2.-</ecNumber>
    </submittedName>
</protein>
<keyword evidence="4" id="KW-0456">Lyase</keyword>
<dbReference type="PANTHER" id="PTHR37423">
    <property type="entry name" value="SOLUBLE LYTIC MUREIN TRANSGLYCOSYLASE-RELATED"/>
    <property type="match status" value="1"/>
</dbReference>
<dbReference type="KEGG" id="pbap:Pla133_35440"/>
<dbReference type="SUPFAM" id="SSF53955">
    <property type="entry name" value="Lysozyme-like"/>
    <property type="match status" value="1"/>
</dbReference>
<evidence type="ECO:0000313" key="5">
    <source>
        <dbReference type="Proteomes" id="UP000316921"/>
    </source>
</evidence>
<dbReference type="Proteomes" id="UP000316921">
    <property type="component" value="Chromosome"/>
</dbReference>